<organism evidence="1 2">
    <name type="scientific">Pantoea phytobeneficialis</name>
    <dbReference type="NCBI Taxonomy" id="2052056"/>
    <lineage>
        <taxon>Bacteria</taxon>
        <taxon>Pseudomonadati</taxon>
        <taxon>Pseudomonadota</taxon>
        <taxon>Gammaproteobacteria</taxon>
        <taxon>Enterobacterales</taxon>
        <taxon>Erwiniaceae</taxon>
        <taxon>Pantoea</taxon>
    </lineage>
</organism>
<dbReference type="EMBL" id="CP024636">
    <property type="protein sequence ID" value="QGR06686.1"/>
    <property type="molecule type" value="Genomic_DNA"/>
</dbReference>
<dbReference type="KEGG" id="ppho:CTZ24_09790"/>
<evidence type="ECO:0000313" key="1">
    <source>
        <dbReference type="EMBL" id="QGR06686.1"/>
    </source>
</evidence>
<dbReference type="AlphaFoldDB" id="A0AAP9KP81"/>
<proteinExistence type="predicted"/>
<sequence>MTPAGDVYLLGLMNDNRKVIRYTVVKNDFKTLYSGEVKSRYDSNILRDSRENIVPGDRDDFYFRAEWSYDPDFLESRNYGSIHHVKLKEQQSETVFSHKDTSINSLFLNKNSKRLYATMAPIWTPDQGEAKVKIHKIWHPQGGKFMLGLTDDLTRPGTVQTMGESVAVTVTP</sequence>
<accession>A0AAP9KP81</accession>
<evidence type="ECO:0000313" key="2">
    <source>
        <dbReference type="Proteomes" id="UP000424872"/>
    </source>
</evidence>
<protein>
    <submittedName>
        <fullName evidence="1">Uncharacterized protein</fullName>
    </submittedName>
</protein>
<reference evidence="2" key="1">
    <citation type="submission" date="2017-11" db="EMBL/GenBank/DDBJ databases">
        <title>Genome sequence of Pantoea sp. MSR2.</title>
        <authorList>
            <person name="Nascimento F.X."/>
        </authorList>
    </citation>
    <scope>NUCLEOTIDE SEQUENCE [LARGE SCALE GENOMIC DNA]</scope>
    <source>
        <strain evidence="2">MSR2</strain>
    </source>
</reference>
<dbReference type="Proteomes" id="UP000424872">
    <property type="component" value="Chromosome"/>
</dbReference>
<gene>
    <name evidence="1" type="ORF">CTZ24_09790</name>
</gene>
<name>A0AAP9KP81_9GAMM</name>